<reference evidence="7" key="1">
    <citation type="journal article" date="2019" name="Int. J. Syst. Evol. Microbiol.">
        <title>The Global Catalogue of Microorganisms (GCM) 10K type strain sequencing project: providing services to taxonomists for standard genome sequencing and annotation.</title>
        <authorList>
            <consortium name="The Broad Institute Genomics Platform"/>
            <consortium name="The Broad Institute Genome Sequencing Center for Infectious Disease"/>
            <person name="Wu L."/>
            <person name="Ma J."/>
        </authorList>
    </citation>
    <scope>NUCLEOTIDE SEQUENCE [LARGE SCALE GENOMIC DNA]</scope>
    <source>
        <strain evidence="7">KCTC 42473</strain>
    </source>
</reference>
<dbReference type="InterPro" id="IPR001091">
    <property type="entry name" value="RM_Methyltransferase"/>
</dbReference>
<comment type="catalytic activity">
    <reaction evidence="3">
        <text>a 2'-deoxyadenosine in DNA + S-adenosyl-L-methionine = an N(6)-methyl-2'-deoxyadenosine in DNA + S-adenosyl-L-homocysteine + H(+)</text>
        <dbReference type="Rhea" id="RHEA:15197"/>
        <dbReference type="Rhea" id="RHEA-COMP:12418"/>
        <dbReference type="Rhea" id="RHEA-COMP:12419"/>
        <dbReference type="ChEBI" id="CHEBI:15378"/>
        <dbReference type="ChEBI" id="CHEBI:57856"/>
        <dbReference type="ChEBI" id="CHEBI:59789"/>
        <dbReference type="ChEBI" id="CHEBI:90615"/>
        <dbReference type="ChEBI" id="CHEBI:90616"/>
        <dbReference type="EC" id="2.1.1.72"/>
    </reaction>
</comment>
<dbReference type="InterPro" id="IPR002941">
    <property type="entry name" value="DNA_methylase_N4/N6"/>
</dbReference>
<comment type="caution">
    <text evidence="6">The sequence shown here is derived from an EMBL/GenBank/DDBJ whole genome shotgun (WGS) entry which is preliminary data.</text>
</comment>
<evidence type="ECO:0000256" key="1">
    <source>
        <dbReference type="ARBA" id="ARBA00022603"/>
    </source>
</evidence>
<keyword evidence="1" id="KW-0489">Methyltransferase</keyword>
<evidence type="ECO:0000256" key="4">
    <source>
        <dbReference type="RuleBase" id="RU362026"/>
    </source>
</evidence>
<evidence type="ECO:0000313" key="6">
    <source>
        <dbReference type="EMBL" id="MFC3628238.1"/>
    </source>
</evidence>
<dbReference type="PRINTS" id="PR00508">
    <property type="entry name" value="S21N4MTFRASE"/>
</dbReference>
<dbReference type="Pfam" id="PF01555">
    <property type="entry name" value="N6_N4_Mtase"/>
    <property type="match status" value="1"/>
</dbReference>
<evidence type="ECO:0000259" key="5">
    <source>
        <dbReference type="Pfam" id="PF01555"/>
    </source>
</evidence>
<comment type="similarity">
    <text evidence="4">Belongs to the N(4)/N(6)-methyltransferase family.</text>
</comment>
<dbReference type="SUPFAM" id="SSF53335">
    <property type="entry name" value="S-adenosyl-L-methionine-dependent methyltransferases"/>
    <property type="match status" value="1"/>
</dbReference>
<dbReference type="EC" id="2.1.1.-" evidence="4"/>
<organism evidence="6 7">
    <name type="scientific">Paracoccus angustae</name>
    <dbReference type="NCBI Taxonomy" id="1671480"/>
    <lineage>
        <taxon>Bacteria</taxon>
        <taxon>Pseudomonadati</taxon>
        <taxon>Pseudomonadota</taxon>
        <taxon>Alphaproteobacteria</taxon>
        <taxon>Rhodobacterales</taxon>
        <taxon>Paracoccaceae</taxon>
        <taxon>Paracoccus</taxon>
    </lineage>
</organism>
<dbReference type="EMBL" id="JBHRXY010000001">
    <property type="protein sequence ID" value="MFC3628238.1"/>
    <property type="molecule type" value="Genomic_DNA"/>
</dbReference>
<evidence type="ECO:0000313" key="7">
    <source>
        <dbReference type="Proteomes" id="UP001595539"/>
    </source>
</evidence>
<keyword evidence="7" id="KW-1185">Reference proteome</keyword>
<dbReference type="Proteomes" id="UP001595539">
    <property type="component" value="Unassembled WGS sequence"/>
</dbReference>
<accession>A0ABV7TZT0</accession>
<dbReference type="InterPro" id="IPR029063">
    <property type="entry name" value="SAM-dependent_MTases_sf"/>
</dbReference>
<gene>
    <name evidence="6" type="ORF">ACFOM8_02125</name>
</gene>
<protein>
    <recommendedName>
        <fullName evidence="4">Methyltransferase</fullName>
        <ecNumber evidence="4">2.1.1.-</ecNumber>
    </recommendedName>
</protein>
<evidence type="ECO:0000256" key="2">
    <source>
        <dbReference type="ARBA" id="ARBA00022679"/>
    </source>
</evidence>
<sequence length="333" mass="37637">MAVSDQVITDDYAIYNGDCVEVVSDLPATSVDLSVYSPPFAGLFQYSGDERDMSNCTSYDQFYRQYSFLIQHLHRVTKPGRINAVHCMDIGEDAVGTSHDLPGNIIKLHEEAGFKFIGRRLKWNEPLQVRLRTMVRGLAHQTICEDSTKSSIAHADYILFFRKGGENKVPVTHERGFTRYFGAEVMPDDVRRFRDFDGDQKENKFSHYVWRRYASSAWMDIRASNNQKTGCGLTARAVVDDGEAREPDDVKHVHPLMLDIIHRCVELYTNPGETVLTPFMGVGSEVYSPVYLGRRGIGAELKKSYFRQAVKNIAKAKDDFRKDGVGDLFGAVA</sequence>
<dbReference type="RefSeq" id="WP_377758860.1">
    <property type="nucleotide sequence ID" value="NZ_JBHRXY010000001.1"/>
</dbReference>
<keyword evidence="2" id="KW-0808">Transferase</keyword>
<dbReference type="Gene3D" id="3.40.50.150">
    <property type="entry name" value="Vaccinia Virus protein VP39"/>
    <property type="match status" value="1"/>
</dbReference>
<feature type="domain" description="DNA methylase N-4/N-6" evidence="5">
    <location>
        <begin position="31"/>
        <end position="311"/>
    </location>
</feature>
<name>A0ABV7TZT0_9RHOB</name>
<proteinExistence type="inferred from homology"/>
<evidence type="ECO:0000256" key="3">
    <source>
        <dbReference type="ARBA" id="ARBA00047942"/>
    </source>
</evidence>